<accession>A0A5C6PMN9</accession>
<keyword evidence="3" id="KW-1185">Reference proteome</keyword>
<evidence type="ECO:0000313" key="3">
    <source>
        <dbReference type="Proteomes" id="UP000324091"/>
    </source>
</evidence>
<sequence length="168" mass="18958">MHLSGGERPSIFLSSSPSSSSFTRLQQRPCYIKNTYICSKLAGQIGGHDDRAVAASTTWGPQLQVHQQEAQTSISCSSQVWREVTGLRRLCGLGTNGCPSDVCLYPHVLVNQWINKWANQSVNQWINQWANQSVNQWVNQSVNQWVNQWANQSVNQSVNQWANQWANQ</sequence>
<dbReference type="Proteomes" id="UP000324091">
    <property type="component" value="Chromosome 10"/>
</dbReference>
<dbReference type="AlphaFoldDB" id="A0A5C6PMN9"/>
<comment type="caution">
    <text evidence="2">The sequence shown here is derived from an EMBL/GenBank/DDBJ whole genome shotgun (WGS) entry which is preliminary data.</text>
</comment>
<organism evidence="2 3">
    <name type="scientific">Takifugu flavidus</name>
    <name type="common">sansaifugu</name>
    <dbReference type="NCBI Taxonomy" id="433684"/>
    <lineage>
        <taxon>Eukaryota</taxon>
        <taxon>Metazoa</taxon>
        <taxon>Chordata</taxon>
        <taxon>Craniata</taxon>
        <taxon>Vertebrata</taxon>
        <taxon>Euteleostomi</taxon>
        <taxon>Actinopterygii</taxon>
        <taxon>Neopterygii</taxon>
        <taxon>Teleostei</taxon>
        <taxon>Neoteleostei</taxon>
        <taxon>Acanthomorphata</taxon>
        <taxon>Eupercaria</taxon>
        <taxon>Tetraodontiformes</taxon>
        <taxon>Tetradontoidea</taxon>
        <taxon>Tetraodontidae</taxon>
        <taxon>Takifugu</taxon>
    </lineage>
</organism>
<gene>
    <name evidence="2" type="ORF">D4764_10G0010180</name>
</gene>
<proteinExistence type="predicted"/>
<reference evidence="2 3" key="1">
    <citation type="submission" date="2019-04" db="EMBL/GenBank/DDBJ databases">
        <title>Chromosome genome assembly for Takifugu flavidus.</title>
        <authorList>
            <person name="Xiao S."/>
        </authorList>
    </citation>
    <scope>NUCLEOTIDE SEQUENCE [LARGE SCALE GENOMIC DNA]</scope>
    <source>
        <strain evidence="2">HTHZ2018</strain>
        <tissue evidence="2">Muscle</tissue>
    </source>
</reference>
<name>A0A5C6PMN9_9TELE</name>
<dbReference type="EMBL" id="RHFK02000002">
    <property type="protein sequence ID" value="TWW79988.1"/>
    <property type="molecule type" value="Genomic_DNA"/>
</dbReference>
<evidence type="ECO:0000313" key="2">
    <source>
        <dbReference type="EMBL" id="TWW79988.1"/>
    </source>
</evidence>
<evidence type="ECO:0000256" key="1">
    <source>
        <dbReference type="SAM" id="MobiDB-lite"/>
    </source>
</evidence>
<feature type="region of interest" description="Disordered" evidence="1">
    <location>
        <begin position="1"/>
        <end position="22"/>
    </location>
</feature>
<protein>
    <submittedName>
        <fullName evidence="2">Uncharacterized protein</fullName>
    </submittedName>
</protein>